<dbReference type="OrthoDB" id="549017at2759"/>
<evidence type="ECO:0000313" key="10">
    <source>
        <dbReference type="EMBL" id="KOS16354.1"/>
    </source>
</evidence>
<evidence type="ECO:0000256" key="9">
    <source>
        <dbReference type="SAM" id="Phobius"/>
    </source>
</evidence>
<protein>
    <submittedName>
        <fullName evidence="10">Gpi transamidase component pig-u</fullName>
    </submittedName>
</protein>
<dbReference type="GO" id="GO:0006506">
    <property type="term" value="P:GPI anchor biosynthetic process"/>
    <property type="evidence" value="ECO:0007669"/>
    <property type="project" value="UniProtKB-UniPathway"/>
</dbReference>
<evidence type="ECO:0000256" key="8">
    <source>
        <dbReference type="ARBA" id="ARBA00023136"/>
    </source>
</evidence>
<feature type="transmembrane region" description="Helical" evidence="9">
    <location>
        <begin position="272"/>
        <end position="292"/>
    </location>
</feature>
<dbReference type="GO" id="GO:0042765">
    <property type="term" value="C:GPI-anchor transamidase complex"/>
    <property type="evidence" value="ECO:0007669"/>
    <property type="project" value="InterPro"/>
</dbReference>
<dbReference type="VEuPathDB" id="FungiDB:Malapachy_3575"/>
<feature type="transmembrane region" description="Helical" evidence="9">
    <location>
        <begin position="230"/>
        <end position="252"/>
    </location>
</feature>
<evidence type="ECO:0000313" key="11">
    <source>
        <dbReference type="Proteomes" id="UP000037751"/>
    </source>
</evidence>
<gene>
    <name evidence="10" type="ORF">Malapachy_3575</name>
</gene>
<keyword evidence="6" id="KW-0256">Endoplasmic reticulum</keyword>
<reference evidence="10 11" key="1">
    <citation type="submission" date="2015-07" db="EMBL/GenBank/DDBJ databases">
        <title>Draft Genome Sequence of Malassezia furfur CBS1878 and Malassezia pachydermatis CBS1879.</title>
        <authorList>
            <person name="Triana S."/>
            <person name="Ohm R."/>
            <person name="Gonzalez A."/>
            <person name="DeCock H."/>
            <person name="Restrepo S."/>
            <person name="Celis A."/>
        </authorList>
    </citation>
    <scope>NUCLEOTIDE SEQUENCE [LARGE SCALE GENOMIC DNA]</scope>
    <source>
        <strain evidence="10 11">CBS 1879</strain>
    </source>
</reference>
<accession>A0A0M8MXJ9</accession>
<evidence type="ECO:0000256" key="4">
    <source>
        <dbReference type="ARBA" id="ARBA00022502"/>
    </source>
</evidence>
<evidence type="ECO:0000256" key="7">
    <source>
        <dbReference type="ARBA" id="ARBA00022989"/>
    </source>
</evidence>
<dbReference type="UniPathway" id="UPA00196"/>
<keyword evidence="8 9" id="KW-0472">Membrane</keyword>
<dbReference type="PANTHER" id="PTHR13121">
    <property type="entry name" value="GPI TRANSAMIDASE COMPONENT PIG-U"/>
    <property type="match status" value="1"/>
</dbReference>
<dbReference type="STRING" id="77020.A0A0M8MXJ9"/>
<keyword evidence="4" id="KW-0337">GPI-anchor biosynthesis</keyword>
<evidence type="ECO:0000256" key="6">
    <source>
        <dbReference type="ARBA" id="ARBA00022824"/>
    </source>
</evidence>
<organism evidence="10 11">
    <name type="scientific">Malassezia pachydermatis</name>
    <dbReference type="NCBI Taxonomy" id="77020"/>
    <lineage>
        <taxon>Eukaryota</taxon>
        <taxon>Fungi</taxon>
        <taxon>Dikarya</taxon>
        <taxon>Basidiomycota</taxon>
        <taxon>Ustilaginomycotina</taxon>
        <taxon>Malasseziomycetes</taxon>
        <taxon>Malasseziales</taxon>
        <taxon>Malasseziaceae</taxon>
        <taxon>Malassezia</taxon>
    </lineage>
</organism>
<dbReference type="EMBL" id="LGAV01000001">
    <property type="protein sequence ID" value="KOS16354.1"/>
    <property type="molecule type" value="Genomic_DNA"/>
</dbReference>
<dbReference type="PANTHER" id="PTHR13121:SF0">
    <property type="entry name" value="PHOSPHATIDYLINOSITOL GLYCAN ANCHOR BIOSYNTHESIS CLASS U PROTEIN"/>
    <property type="match status" value="1"/>
</dbReference>
<feature type="transmembrane region" description="Helical" evidence="9">
    <location>
        <begin position="93"/>
        <end position="112"/>
    </location>
</feature>
<feature type="transmembrane region" description="Helical" evidence="9">
    <location>
        <begin position="312"/>
        <end position="331"/>
    </location>
</feature>
<keyword evidence="5 9" id="KW-0812">Transmembrane</keyword>
<keyword evidence="7 9" id="KW-1133">Transmembrane helix</keyword>
<comment type="similarity">
    <text evidence="3">Belongs to the PIGU family.</text>
</comment>
<dbReference type="RefSeq" id="XP_017993986.1">
    <property type="nucleotide sequence ID" value="XM_018138041.1"/>
</dbReference>
<proteinExistence type="inferred from homology"/>
<dbReference type="GeneID" id="28729917"/>
<evidence type="ECO:0000256" key="1">
    <source>
        <dbReference type="ARBA" id="ARBA00004477"/>
    </source>
</evidence>
<sequence>MTKRVGQGCVALLLVGIAVRLCASWYSGWGEMLVNRTELATPMDRLSLLREQWHLLYDLDIDAAHIWSSLNYHHAPLLFLIPRSCIDDPIRSAFLWAVMDGVTGFALGRIAMALSRHATHAYSAWFPLGVMACFLFNPYAISACVAKTMSSLRTCLTVLSVLKAVEASPRWMAFVHTLNCLLFTTPLLLTPALWLLGCDTYAAFGAWRSTFGLRQSDAWWNGMRASLRTFVWTSIAGLILAAMLAGDASLTFVRSVYGSRVIADDLLPTTGLTWYFFVEMFTHFRPFFLAVVNIHMWTYMIPITMKYRSDPLFATTFLAGIASLFSMYPSVGDTAAYLALWSLLYPRLSDYLRYPMVTSLLFAYTTLLFPAFHYLWLYAGSANANFYYAIDLCMGLGP</sequence>
<dbReference type="Pfam" id="PF06728">
    <property type="entry name" value="PIG-U"/>
    <property type="match status" value="1"/>
</dbReference>
<comment type="caution">
    <text evidence="10">The sequence shown here is derived from an EMBL/GenBank/DDBJ whole genome shotgun (WGS) entry which is preliminary data.</text>
</comment>
<comment type="subcellular location">
    <subcellularLocation>
        <location evidence="1">Endoplasmic reticulum membrane</location>
        <topology evidence="1">Multi-pass membrane protein</topology>
    </subcellularLocation>
</comment>
<dbReference type="InterPro" id="IPR009600">
    <property type="entry name" value="PIG-U"/>
</dbReference>
<keyword evidence="11" id="KW-1185">Reference proteome</keyword>
<feature type="transmembrane region" description="Helical" evidence="9">
    <location>
        <begin position="124"/>
        <end position="146"/>
    </location>
</feature>
<comment type="pathway">
    <text evidence="2">Glycolipid biosynthesis; glycosylphosphatidylinositol-anchor biosynthesis.</text>
</comment>
<feature type="transmembrane region" description="Helical" evidence="9">
    <location>
        <begin position="351"/>
        <end position="377"/>
    </location>
</feature>
<evidence type="ECO:0000256" key="2">
    <source>
        <dbReference type="ARBA" id="ARBA00004687"/>
    </source>
</evidence>
<dbReference type="Proteomes" id="UP000037751">
    <property type="component" value="Unassembled WGS sequence"/>
</dbReference>
<dbReference type="AlphaFoldDB" id="A0A0M8MXJ9"/>
<dbReference type="GO" id="GO:0016255">
    <property type="term" value="P:attachment of GPI anchor to protein"/>
    <property type="evidence" value="ECO:0007669"/>
    <property type="project" value="InterPro"/>
</dbReference>
<name>A0A0M8MXJ9_9BASI</name>
<evidence type="ECO:0000256" key="5">
    <source>
        <dbReference type="ARBA" id="ARBA00022692"/>
    </source>
</evidence>
<evidence type="ECO:0000256" key="3">
    <source>
        <dbReference type="ARBA" id="ARBA00010026"/>
    </source>
</evidence>